<name>A0A2A2LES8_9BILA</name>
<evidence type="ECO:0000256" key="11">
    <source>
        <dbReference type="SAM" id="Phobius"/>
    </source>
</evidence>
<dbReference type="SMART" id="SM01331">
    <property type="entry name" value="DUF3635"/>
    <property type="match status" value="1"/>
</dbReference>
<comment type="catalytic activity">
    <reaction evidence="8">
        <text>L-seryl-[protein] + ATP = O-phospho-L-seryl-[protein] + ADP + H(+)</text>
        <dbReference type="Rhea" id="RHEA:17989"/>
        <dbReference type="Rhea" id="RHEA-COMP:9863"/>
        <dbReference type="Rhea" id="RHEA-COMP:11604"/>
        <dbReference type="ChEBI" id="CHEBI:15378"/>
        <dbReference type="ChEBI" id="CHEBI:29999"/>
        <dbReference type="ChEBI" id="CHEBI:30616"/>
        <dbReference type="ChEBI" id="CHEBI:83421"/>
        <dbReference type="ChEBI" id="CHEBI:456216"/>
        <dbReference type="EC" id="2.7.11.1"/>
    </reaction>
</comment>
<dbReference type="PROSITE" id="PS50011">
    <property type="entry name" value="PROTEIN_KINASE_DOM"/>
    <property type="match status" value="1"/>
</dbReference>
<keyword evidence="5" id="KW-0418">Kinase</keyword>
<dbReference type="AlphaFoldDB" id="A0A2A2LES8"/>
<feature type="region of interest" description="Disordered" evidence="10">
    <location>
        <begin position="343"/>
        <end position="402"/>
    </location>
</feature>
<evidence type="ECO:0000256" key="5">
    <source>
        <dbReference type="ARBA" id="ARBA00022777"/>
    </source>
</evidence>
<dbReference type="STRING" id="2018661.A0A2A2LES8"/>
<evidence type="ECO:0000256" key="3">
    <source>
        <dbReference type="ARBA" id="ARBA00022679"/>
    </source>
</evidence>
<evidence type="ECO:0000256" key="2">
    <source>
        <dbReference type="ARBA" id="ARBA00022527"/>
    </source>
</evidence>
<feature type="region of interest" description="Disordered" evidence="10">
    <location>
        <begin position="150"/>
        <end position="195"/>
    </location>
</feature>
<evidence type="ECO:0000313" key="13">
    <source>
        <dbReference type="EMBL" id="PAV84726.1"/>
    </source>
</evidence>
<evidence type="ECO:0000256" key="7">
    <source>
        <dbReference type="ARBA" id="ARBA00047899"/>
    </source>
</evidence>
<dbReference type="GO" id="GO:0035556">
    <property type="term" value="P:intracellular signal transduction"/>
    <property type="evidence" value="ECO:0007669"/>
    <property type="project" value="TreeGrafter"/>
</dbReference>
<dbReference type="InterPro" id="IPR000719">
    <property type="entry name" value="Prot_kinase_dom"/>
</dbReference>
<dbReference type="GO" id="GO:0005524">
    <property type="term" value="F:ATP binding"/>
    <property type="evidence" value="ECO:0007669"/>
    <property type="project" value="UniProtKB-UniRule"/>
</dbReference>
<protein>
    <recommendedName>
        <fullName evidence="1">non-specific serine/threonine protein kinase</fullName>
        <ecNumber evidence="1">2.7.11.1</ecNumber>
    </recommendedName>
</protein>
<feature type="compositionally biased region" description="Acidic residues" evidence="10">
    <location>
        <begin position="364"/>
        <end position="373"/>
    </location>
</feature>
<dbReference type="GO" id="GO:0072354">
    <property type="term" value="F:histone H3T3 kinase activity"/>
    <property type="evidence" value="ECO:0007669"/>
    <property type="project" value="TreeGrafter"/>
</dbReference>
<dbReference type="EMBL" id="LIAE01006824">
    <property type="protein sequence ID" value="PAV84726.1"/>
    <property type="molecule type" value="Genomic_DNA"/>
</dbReference>
<keyword evidence="11" id="KW-0812">Transmembrane</keyword>
<proteinExistence type="predicted"/>
<keyword evidence="11" id="KW-1133">Transmembrane helix</keyword>
<dbReference type="OrthoDB" id="21018at2759"/>
<keyword evidence="3" id="KW-0808">Transferase</keyword>
<reference evidence="13 14" key="1">
    <citation type="journal article" date="2017" name="Curr. Biol.">
        <title>Genome architecture and evolution of a unichromosomal asexual nematode.</title>
        <authorList>
            <person name="Fradin H."/>
            <person name="Zegar C."/>
            <person name="Gutwein M."/>
            <person name="Lucas J."/>
            <person name="Kovtun M."/>
            <person name="Corcoran D."/>
            <person name="Baugh L.R."/>
            <person name="Kiontke K."/>
            <person name="Gunsalus K."/>
            <person name="Fitch D.H."/>
            <person name="Piano F."/>
        </authorList>
    </citation>
    <scope>NUCLEOTIDE SEQUENCE [LARGE SCALE GENOMIC DNA]</scope>
    <source>
        <strain evidence="13">PF1309</strain>
    </source>
</reference>
<evidence type="ECO:0000256" key="8">
    <source>
        <dbReference type="ARBA" id="ARBA00048679"/>
    </source>
</evidence>
<keyword evidence="4 9" id="KW-0547">Nucleotide-binding</keyword>
<dbReference type="Pfam" id="PF12330">
    <property type="entry name" value="Haspin_kinase"/>
    <property type="match status" value="1"/>
</dbReference>
<feature type="compositionally biased region" description="Basic and acidic residues" evidence="10">
    <location>
        <begin position="161"/>
        <end position="172"/>
    </location>
</feature>
<dbReference type="EC" id="2.7.11.1" evidence="1"/>
<dbReference type="Gene3D" id="1.10.510.10">
    <property type="entry name" value="Transferase(Phosphotransferase) domain 1"/>
    <property type="match status" value="1"/>
</dbReference>
<keyword evidence="14" id="KW-1185">Reference proteome</keyword>
<dbReference type="Proteomes" id="UP000218231">
    <property type="component" value="Unassembled WGS sequence"/>
</dbReference>
<keyword evidence="2" id="KW-0723">Serine/threonine-protein kinase</keyword>
<comment type="catalytic activity">
    <reaction evidence="7">
        <text>L-threonyl-[protein] + ATP = O-phospho-L-threonyl-[protein] + ADP + H(+)</text>
        <dbReference type="Rhea" id="RHEA:46608"/>
        <dbReference type="Rhea" id="RHEA-COMP:11060"/>
        <dbReference type="Rhea" id="RHEA-COMP:11605"/>
        <dbReference type="ChEBI" id="CHEBI:15378"/>
        <dbReference type="ChEBI" id="CHEBI:30013"/>
        <dbReference type="ChEBI" id="CHEBI:30616"/>
        <dbReference type="ChEBI" id="CHEBI:61977"/>
        <dbReference type="ChEBI" id="CHEBI:456216"/>
        <dbReference type="EC" id="2.7.11.1"/>
    </reaction>
</comment>
<evidence type="ECO:0000256" key="9">
    <source>
        <dbReference type="PROSITE-ProRule" id="PRU10141"/>
    </source>
</evidence>
<evidence type="ECO:0000256" key="1">
    <source>
        <dbReference type="ARBA" id="ARBA00012513"/>
    </source>
</evidence>
<organism evidence="13 14">
    <name type="scientific">Diploscapter pachys</name>
    <dbReference type="NCBI Taxonomy" id="2018661"/>
    <lineage>
        <taxon>Eukaryota</taxon>
        <taxon>Metazoa</taxon>
        <taxon>Ecdysozoa</taxon>
        <taxon>Nematoda</taxon>
        <taxon>Chromadorea</taxon>
        <taxon>Rhabditida</taxon>
        <taxon>Rhabditina</taxon>
        <taxon>Rhabditomorpha</taxon>
        <taxon>Rhabditoidea</taxon>
        <taxon>Rhabditidae</taxon>
        <taxon>Diploscapter</taxon>
    </lineage>
</organism>
<dbReference type="SUPFAM" id="SSF56112">
    <property type="entry name" value="Protein kinase-like (PK-like)"/>
    <property type="match status" value="1"/>
</dbReference>
<evidence type="ECO:0000256" key="4">
    <source>
        <dbReference type="ARBA" id="ARBA00022741"/>
    </source>
</evidence>
<dbReference type="InterPro" id="IPR024604">
    <property type="entry name" value="GSG2_C"/>
</dbReference>
<feature type="compositionally biased region" description="Basic and acidic residues" evidence="10">
    <location>
        <begin position="388"/>
        <end position="399"/>
    </location>
</feature>
<dbReference type="GO" id="GO:0000278">
    <property type="term" value="P:mitotic cell cycle"/>
    <property type="evidence" value="ECO:0007669"/>
    <property type="project" value="TreeGrafter"/>
</dbReference>
<evidence type="ECO:0000259" key="12">
    <source>
        <dbReference type="PROSITE" id="PS50011"/>
    </source>
</evidence>
<dbReference type="Gene3D" id="3.30.200.20">
    <property type="entry name" value="Phosphorylase Kinase, domain 1"/>
    <property type="match status" value="1"/>
</dbReference>
<sequence length="1019" mass="115140">MTRFRRKQPSGHVSIIVQKVGVEKSDQGTSHGQLYRTINRDKTINVKPDHGYIVEPIQLPPEYKKAVDNYKRGAHRPNLTDISEWEDEYEEEMRRIQEELEEYEKYELPFSDRHGNPLHKVGRNEYISDREAQTEEGKAKIAAWSKANEEKKANLTNRRRTVLEERQKRKTEAQVQTQTKQTKKKSGAKKSTSTDSMLEAINQSMSRMRVQEDSGDVLDAGLNEIIKNAIEKGNTTQTHVVLPPAIDSDPTSKYDATVITGTFHSADPTTHTAIGHDETKIINFTVFQDKSMLEKRQNRRSSIAPLKDFAEFVKSVAATSTPRHSLATAGLFHPLDMSAIAETSSSRTLSSERSESSSSNLEESVNEDEEDERQEVTAVEPTINETAVEPHESTLKDASVDDTLVSNKDVSEEKENVQPSDVTKAHGITTVTETTLNKSNDVHRQTLSTTTNTTYTSFIGSMAGGKRESTRIEDEPYFLKGLPRDASMRDKLCGVCSQKDYIKWTDLPKDVLSSGLKKLGEGQFGEVFKTKYRGNDVAMKVVPLNNETNTSEKLANGDYMTSFPAAISEITIAKELTNLNSETAPNASSTFCQLIAAHVVEGKFPPELGRAWDRYKKEWEGKDEDKAMNDDPNEYGNDAEQIWVLLAFELCGTELEDMKLESASQFTSIMTQLSLALIIAETELEFEHRDMHISNVLVSPTSEEYIEYKLDFHKYRVKTNGLRVKIIDYSLSRINLPDALLYRDLAADCDIFDGGEGMLQFETYRWMRENCDNNWRKYSPYSNILWMGYTGQTLLADKHRPPEIKGHSKAQWTKAVKKFYDLGAVSEIFKPETDEAKQASEVILKKNSSGFAGHKNRKDRNWTGFGICWNRLKSLSATMHLSPQTRALLVVILGLASAFFLLLFCTLCFVFFRQKRRTTKWVTATMIPKKLDESACSNAAFDFEDEFSPRRIEERRQARQLALQSIDPSGSLSLNRIDPAVGRALAVEQLLSGSCLIDAKTMNPNDSYVKIIAAKRDYL</sequence>
<dbReference type="GO" id="GO:0005634">
    <property type="term" value="C:nucleus"/>
    <property type="evidence" value="ECO:0007669"/>
    <property type="project" value="TreeGrafter"/>
</dbReference>
<keyword evidence="11" id="KW-0472">Membrane</keyword>
<accession>A0A2A2LES8</accession>
<evidence type="ECO:0000256" key="10">
    <source>
        <dbReference type="SAM" id="MobiDB-lite"/>
    </source>
</evidence>
<dbReference type="GO" id="GO:0005737">
    <property type="term" value="C:cytoplasm"/>
    <property type="evidence" value="ECO:0007669"/>
    <property type="project" value="TreeGrafter"/>
</dbReference>
<dbReference type="InterPro" id="IPR011009">
    <property type="entry name" value="Kinase-like_dom_sf"/>
</dbReference>
<feature type="transmembrane region" description="Helical" evidence="11">
    <location>
        <begin position="887"/>
        <end position="912"/>
    </location>
</feature>
<feature type="domain" description="Protein kinase" evidence="12">
    <location>
        <begin position="513"/>
        <end position="900"/>
    </location>
</feature>
<evidence type="ECO:0000313" key="14">
    <source>
        <dbReference type="Proteomes" id="UP000218231"/>
    </source>
</evidence>
<dbReference type="PANTHER" id="PTHR24419:SF18">
    <property type="entry name" value="SERINE_THREONINE-PROTEIN KINASE HASPIN"/>
    <property type="match status" value="1"/>
</dbReference>
<feature type="binding site" evidence="9">
    <location>
        <position position="540"/>
    </location>
    <ligand>
        <name>ATP</name>
        <dbReference type="ChEBI" id="CHEBI:30616"/>
    </ligand>
</feature>
<dbReference type="PANTHER" id="PTHR24419">
    <property type="entry name" value="INTERLEUKIN-1 RECEPTOR-ASSOCIATED KINASE"/>
    <property type="match status" value="1"/>
</dbReference>
<gene>
    <name evidence="13" type="ORF">WR25_02872</name>
</gene>
<dbReference type="InterPro" id="IPR017441">
    <property type="entry name" value="Protein_kinase_ATP_BS"/>
</dbReference>
<evidence type="ECO:0000256" key="6">
    <source>
        <dbReference type="ARBA" id="ARBA00022840"/>
    </source>
</evidence>
<comment type="caution">
    <text evidence="13">The sequence shown here is derived from an EMBL/GenBank/DDBJ whole genome shotgun (WGS) entry which is preliminary data.</text>
</comment>
<dbReference type="PROSITE" id="PS00107">
    <property type="entry name" value="PROTEIN_KINASE_ATP"/>
    <property type="match status" value="1"/>
</dbReference>
<keyword evidence="6 9" id="KW-0067">ATP-binding</keyword>